<comment type="function">
    <text evidence="1">Could be involved in insertion of integral membrane proteins into the membrane.</text>
</comment>
<sequence>MNHPPKYTSPEYGPIMGLLLKTYKLTLSVVFQAVGIQCRHHPTCSEYCAQAVTRFGVWPGSWMGLARFCRCRPGGTKGFDPVLDEIPLNARFFLPWRYGQWGRQRSDGQQIDDN</sequence>
<dbReference type="RefSeq" id="WP_382166852.1">
    <property type="nucleotide sequence ID" value="NZ_JBHTBR010000004.1"/>
</dbReference>
<evidence type="ECO:0000256" key="1">
    <source>
        <dbReference type="HAMAP-Rule" id="MF_00386"/>
    </source>
</evidence>
<proteinExistence type="inferred from homology"/>
<dbReference type="HAMAP" id="MF_00386">
    <property type="entry name" value="UPF0161_YidD"/>
    <property type="match status" value="1"/>
</dbReference>
<name>A0ABW2IKD4_9PROT</name>
<evidence type="ECO:0000313" key="3">
    <source>
        <dbReference type="Proteomes" id="UP001596492"/>
    </source>
</evidence>
<keyword evidence="1" id="KW-1003">Cell membrane</keyword>
<protein>
    <recommendedName>
        <fullName evidence="1">Putative membrane protein insertion efficiency factor</fullName>
    </recommendedName>
</protein>
<evidence type="ECO:0000313" key="2">
    <source>
        <dbReference type="EMBL" id="MFC7291614.1"/>
    </source>
</evidence>
<gene>
    <name evidence="2" type="primary">yidD</name>
    <name evidence="2" type="ORF">ACFQS8_08305</name>
</gene>
<comment type="caution">
    <text evidence="2">The sequence shown here is derived from an EMBL/GenBank/DDBJ whole genome shotgun (WGS) entry which is preliminary data.</text>
</comment>
<accession>A0ABW2IKD4</accession>
<dbReference type="InterPro" id="IPR002696">
    <property type="entry name" value="Membr_insert_effic_factor_YidD"/>
</dbReference>
<dbReference type="Pfam" id="PF01809">
    <property type="entry name" value="YidD"/>
    <property type="match status" value="1"/>
</dbReference>
<comment type="similarity">
    <text evidence="1">Belongs to the UPF0161 family.</text>
</comment>
<dbReference type="PANTHER" id="PTHR33383">
    <property type="entry name" value="MEMBRANE PROTEIN INSERTION EFFICIENCY FACTOR-RELATED"/>
    <property type="match status" value="1"/>
</dbReference>
<dbReference type="SMART" id="SM01234">
    <property type="entry name" value="Haemolytic"/>
    <property type="match status" value="1"/>
</dbReference>
<keyword evidence="1" id="KW-0472">Membrane</keyword>
<dbReference type="EMBL" id="JBHTBR010000004">
    <property type="protein sequence ID" value="MFC7291614.1"/>
    <property type="molecule type" value="Genomic_DNA"/>
</dbReference>
<organism evidence="2 3">
    <name type="scientific">Hirschia litorea</name>
    <dbReference type="NCBI Taxonomy" id="1199156"/>
    <lineage>
        <taxon>Bacteria</taxon>
        <taxon>Pseudomonadati</taxon>
        <taxon>Pseudomonadota</taxon>
        <taxon>Alphaproteobacteria</taxon>
        <taxon>Hyphomonadales</taxon>
        <taxon>Hyphomonadaceae</taxon>
        <taxon>Hirschia</taxon>
    </lineage>
</organism>
<comment type="subcellular location">
    <subcellularLocation>
        <location evidence="1">Cell membrane</location>
        <topology evidence="1">Peripheral membrane protein</topology>
        <orientation evidence="1">Cytoplasmic side</orientation>
    </subcellularLocation>
</comment>
<reference evidence="3" key="1">
    <citation type="journal article" date="2019" name="Int. J. Syst. Evol. Microbiol.">
        <title>The Global Catalogue of Microorganisms (GCM) 10K type strain sequencing project: providing services to taxonomists for standard genome sequencing and annotation.</title>
        <authorList>
            <consortium name="The Broad Institute Genomics Platform"/>
            <consortium name="The Broad Institute Genome Sequencing Center for Infectious Disease"/>
            <person name="Wu L."/>
            <person name="Ma J."/>
        </authorList>
    </citation>
    <scope>NUCLEOTIDE SEQUENCE [LARGE SCALE GENOMIC DNA]</scope>
    <source>
        <strain evidence="3">CCUG 51308</strain>
    </source>
</reference>
<dbReference type="Proteomes" id="UP001596492">
    <property type="component" value="Unassembled WGS sequence"/>
</dbReference>
<keyword evidence="3" id="KW-1185">Reference proteome</keyword>
<dbReference type="PANTHER" id="PTHR33383:SF1">
    <property type="entry name" value="MEMBRANE PROTEIN INSERTION EFFICIENCY FACTOR-RELATED"/>
    <property type="match status" value="1"/>
</dbReference>
<dbReference type="NCBIfam" id="TIGR00278">
    <property type="entry name" value="membrane protein insertion efficiency factor YidD"/>
    <property type="match status" value="1"/>
</dbReference>